<dbReference type="Proteomes" id="UP000078397">
    <property type="component" value="Unassembled WGS sequence"/>
</dbReference>
<reference evidence="3 4" key="1">
    <citation type="journal article" date="2016" name="PLoS Pathog.">
        <title>Biosynthesis of antibiotic leucinostatins in bio-control fungus Purpureocillium lilacinum and their inhibition on phytophthora revealed by genome mining.</title>
        <authorList>
            <person name="Wang G."/>
            <person name="Liu Z."/>
            <person name="Lin R."/>
            <person name="Li E."/>
            <person name="Mao Z."/>
            <person name="Ling J."/>
            <person name="Yang Y."/>
            <person name="Yin W.B."/>
            <person name="Xie B."/>
        </authorList>
    </citation>
    <scope>NUCLEOTIDE SEQUENCE [LARGE SCALE GENOMIC DNA]</scope>
    <source>
        <strain evidence="3">170</strain>
    </source>
</reference>
<dbReference type="InterPro" id="IPR050452">
    <property type="entry name" value="Metacaspase"/>
</dbReference>
<dbReference type="PANTHER" id="PTHR48104:SF30">
    <property type="entry name" value="METACASPASE-1"/>
    <property type="match status" value="1"/>
</dbReference>
<dbReference type="Pfam" id="PF00656">
    <property type="entry name" value="Peptidase_C14"/>
    <property type="match status" value="1"/>
</dbReference>
<evidence type="ECO:0000313" key="3">
    <source>
        <dbReference type="EMBL" id="OAQ64686.1"/>
    </source>
</evidence>
<proteinExistence type="inferred from homology"/>
<dbReference type="GO" id="GO:0005737">
    <property type="term" value="C:cytoplasm"/>
    <property type="evidence" value="ECO:0007669"/>
    <property type="project" value="TreeGrafter"/>
</dbReference>
<comment type="similarity">
    <text evidence="1">Belongs to the peptidase C14B family.</text>
</comment>
<dbReference type="GO" id="GO:0004197">
    <property type="term" value="F:cysteine-type endopeptidase activity"/>
    <property type="evidence" value="ECO:0007669"/>
    <property type="project" value="InterPro"/>
</dbReference>
<evidence type="ECO:0000259" key="2">
    <source>
        <dbReference type="Pfam" id="PF00656"/>
    </source>
</evidence>
<keyword evidence="4" id="KW-1185">Reference proteome</keyword>
<dbReference type="InterPro" id="IPR011600">
    <property type="entry name" value="Pept_C14_caspase"/>
</dbReference>
<organism evidence="3 4">
    <name type="scientific">Pochonia chlamydosporia 170</name>
    <dbReference type="NCBI Taxonomy" id="1380566"/>
    <lineage>
        <taxon>Eukaryota</taxon>
        <taxon>Fungi</taxon>
        <taxon>Dikarya</taxon>
        <taxon>Ascomycota</taxon>
        <taxon>Pezizomycotina</taxon>
        <taxon>Sordariomycetes</taxon>
        <taxon>Hypocreomycetidae</taxon>
        <taxon>Hypocreales</taxon>
        <taxon>Clavicipitaceae</taxon>
        <taxon>Pochonia</taxon>
    </lineage>
</organism>
<dbReference type="OrthoDB" id="4961274at2759"/>
<dbReference type="PANTHER" id="PTHR48104">
    <property type="entry name" value="METACASPASE-4"/>
    <property type="match status" value="1"/>
</dbReference>
<sequence length="630" mass="70577">MVNHYAVLIGINAYPSKPLKGCVRDVQIFKNYLETIIRPENIQLFTASEDVDPATGPMEDPADLPTYDNVILAFENVLSLAVHGDVVYIHYSGHGTRAEPSSQFSNMSSGDLALVLLDEGKENQVRYLWGSRLAHSLNAMVQKGLVITVVLDCCFSAAVYRRDEPTMRFLPYDNTVGLKGHEYIHESFGHEDNGNGTRDASMLLNWLMKPDGYTIIVACGPYDMSGEIMLDNGHVHGALSYFLFQALSEYGGINKRHGVVYHHLCARFRKSNLQQHPVLYGHKDRGFLGQLGLGIDATTAVVVSPERVIHLQAGKAHGICSGDQFSLQPLGAARSPGSSKAGVIATAVQVNGLTSTLELEDISSTSVQTGWVASPVTRLGLQKFPIRVESDVAHRQEWLNAMKDRSLRPHNDECDEAFFFWVARSNLNANDILDRLSQKVINLPFSHCDVTINDKCDSLLHLARYELVKGIRNETLDSHFWESFEVRIVKGGTVFQPDRFLEVEHSDKVELIFENKGTTELCFYIYALGPLWQIQNILWASREIVQPQHIFKTKLKMEVPTEMRGRGINTCEDVIKIFITRQPTSFEVLELPKCGELRPVKGTTRTELSRNLSDDWAALNFPIRTTFGLN</sequence>
<dbReference type="GO" id="GO:0006508">
    <property type="term" value="P:proteolysis"/>
    <property type="evidence" value="ECO:0007669"/>
    <property type="project" value="InterPro"/>
</dbReference>
<name>A0A179FGM4_METCM</name>
<comment type="caution">
    <text evidence="3">The sequence shown here is derived from an EMBL/GenBank/DDBJ whole genome shotgun (WGS) entry which is preliminary data.</text>
</comment>
<protein>
    <submittedName>
        <fullName evidence="3">Caspase</fullName>
    </submittedName>
</protein>
<dbReference type="KEGG" id="pchm:VFPPC_05928"/>
<evidence type="ECO:0000313" key="4">
    <source>
        <dbReference type="Proteomes" id="UP000078397"/>
    </source>
</evidence>
<dbReference type="RefSeq" id="XP_018142000.1">
    <property type="nucleotide sequence ID" value="XM_018285043.1"/>
</dbReference>
<accession>A0A179FGM4</accession>
<feature type="domain" description="Peptidase C14 caspase" evidence="2">
    <location>
        <begin position="5"/>
        <end position="281"/>
    </location>
</feature>
<dbReference type="Gene3D" id="3.40.50.1460">
    <property type="match status" value="1"/>
</dbReference>
<dbReference type="EMBL" id="LSBJ02000005">
    <property type="protein sequence ID" value="OAQ64686.1"/>
    <property type="molecule type" value="Genomic_DNA"/>
</dbReference>
<dbReference type="GeneID" id="28849037"/>
<evidence type="ECO:0000256" key="1">
    <source>
        <dbReference type="ARBA" id="ARBA00009005"/>
    </source>
</evidence>
<dbReference type="AlphaFoldDB" id="A0A179FGM4"/>
<gene>
    <name evidence="3" type="ORF">VFPPC_05928</name>
</gene>